<evidence type="ECO:0000256" key="7">
    <source>
        <dbReference type="ARBA" id="ARBA00023306"/>
    </source>
</evidence>
<dbReference type="InterPro" id="IPR050487">
    <property type="entry name" value="FtsQ_DivIB"/>
</dbReference>
<dbReference type="InterPro" id="IPR013685">
    <property type="entry name" value="POTRA_FtsQ_type"/>
</dbReference>
<dbReference type="Proteomes" id="UP000050973">
    <property type="component" value="Unassembled WGS sequence"/>
</dbReference>
<comment type="caution">
    <text evidence="11">The sequence shown here is derived from an EMBL/GenBank/DDBJ whole genome shotgun (WGS) entry which is preliminary data.</text>
</comment>
<dbReference type="InterPro" id="IPR034746">
    <property type="entry name" value="POTRA"/>
</dbReference>
<feature type="transmembrane region" description="Helical" evidence="8">
    <location>
        <begin position="57"/>
        <end position="75"/>
    </location>
</feature>
<dbReference type="InterPro" id="IPR005548">
    <property type="entry name" value="Cell_div_FtsQ/DivIB_C"/>
</dbReference>
<dbReference type="PATRIC" id="fig|1423779.3.peg.632"/>
<accession>A0A0R1WAV7</accession>
<evidence type="ECO:0000256" key="6">
    <source>
        <dbReference type="ARBA" id="ARBA00023136"/>
    </source>
</evidence>
<dbReference type="AlphaFoldDB" id="A0A0R1WAV7"/>
<comment type="subcellular location">
    <subcellularLocation>
        <location evidence="8">Cell membrane</location>
        <topology evidence="8">Single-pass type II membrane protein</topology>
    </subcellularLocation>
    <subcellularLocation>
        <location evidence="1">Membrane</location>
    </subcellularLocation>
    <text evidence="8">Localizes to the division septum.</text>
</comment>
<dbReference type="Pfam" id="PF03799">
    <property type="entry name" value="FtsQ_DivIB_C"/>
    <property type="match status" value="1"/>
</dbReference>
<dbReference type="EMBL" id="AZGE01000018">
    <property type="protein sequence ID" value="KRM14967.1"/>
    <property type="molecule type" value="Genomic_DNA"/>
</dbReference>
<keyword evidence="3 8" id="KW-0132">Cell division</keyword>
<dbReference type="GO" id="GO:0043093">
    <property type="term" value="P:FtsZ-dependent cytokinesis"/>
    <property type="evidence" value="ECO:0007669"/>
    <property type="project" value="UniProtKB-UniRule"/>
</dbReference>
<comment type="similarity">
    <text evidence="8">Belongs to the FtsQ/DivIB family. DivIB subfamily.</text>
</comment>
<dbReference type="PANTHER" id="PTHR37820">
    <property type="entry name" value="CELL DIVISION PROTEIN DIVIB"/>
    <property type="match status" value="1"/>
</dbReference>
<feature type="region of interest" description="Disordered" evidence="9">
    <location>
        <begin position="1"/>
        <end position="37"/>
    </location>
</feature>
<dbReference type="PANTHER" id="PTHR37820:SF1">
    <property type="entry name" value="CELL DIVISION PROTEIN FTSQ"/>
    <property type="match status" value="1"/>
</dbReference>
<name>A0A0R1WAV7_9LACO</name>
<evidence type="ECO:0000256" key="4">
    <source>
        <dbReference type="ARBA" id="ARBA00022692"/>
    </source>
</evidence>
<evidence type="ECO:0000256" key="1">
    <source>
        <dbReference type="ARBA" id="ARBA00004370"/>
    </source>
</evidence>
<dbReference type="Pfam" id="PF08478">
    <property type="entry name" value="POTRA_1"/>
    <property type="match status" value="1"/>
</dbReference>
<protein>
    <recommendedName>
        <fullName evidence="8">Cell division protein DivIB</fullName>
    </recommendedName>
</protein>
<dbReference type="GO" id="GO:0032153">
    <property type="term" value="C:cell division site"/>
    <property type="evidence" value="ECO:0007669"/>
    <property type="project" value="UniProtKB-UniRule"/>
</dbReference>
<sequence>MAQKDLFSDEHQRYSQRLSEVEERRAQTVQPSQPQERIGHKNRGIKIYRYLTNGERVLKLILLFGGVLLLMLYVISPLSKVDRVTVKGNHDLSAAAVEQATRVQPGRYIWGVMLSQHSASQQANRRNPQVAKVSYQLRGPRAVQITVRENPIVGTVEIGQRDYNVLANGQLKAAKGDQSKIQYQSFDHHRQKLTTTAIQLGRLKPVVRNGISTVCYQPQKNAPNRLVIYMRDGNTVYANLTTVGKKMAYYPAIAATMKEPGVVDLQVGAFSYSYKSREQ</sequence>
<feature type="compositionally biased region" description="Basic and acidic residues" evidence="9">
    <location>
        <begin position="1"/>
        <end position="26"/>
    </location>
</feature>
<gene>
    <name evidence="8" type="primary">divIB</name>
    <name evidence="11" type="ORF">FC49_GL000623</name>
</gene>
<keyword evidence="5 8" id="KW-1133">Transmembrane helix</keyword>
<evidence type="ECO:0000256" key="3">
    <source>
        <dbReference type="ARBA" id="ARBA00022618"/>
    </source>
</evidence>
<proteinExistence type="inferred from homology"/>
<evidence type="ECO:0000313" key="11">
    <source>
        <dbReference type="EMBL" id="KRM14967.1"/>
    </source>
</evidence>
<dbReference type="GO" id="GO:0005886">
    <property type="term" value="C:plasma membrane"/>
    <property type="evidence" value="ECO:0007669"/>
    <property type="project" value="UniProtKB-SubCell"/>
</dbReference>
<keyword evidence="4 8" id="KW-0812">Transmembrane</keyword>
<evidence type="ECO:0000256" key="2">
    <source>
        <dbReference type="ARBA" id="ARBA00022475"/>
    </source>
</evidence>
<comment type="function">
    <text evidence="8">Cell division protein that may be involved in stabilizing or promoting the assembly of the division complex.</text>
</comment>
<dbReference type="HAMAP" id="MF_00912">
    <property type="entry name" value="DivIB"/>
    <property type="match status" value="1"/>
</dbReference>
<feature type="domain" description="POTRA" evidence="10">
    <location>
        <begin position="79"/>
        <end position="150"/>
    </location>
</feature>
<evidence type="ECO:0000259" key="10">
    <source>
        <dbReference type="PROSITE" id="PS51779"/>
    </source>
</evidence>
<keyword evidence="6 8" id="KW-0472">Membrane</keyword>
<organism evidence="11 12">
    <name type="scientific">Limosilactobacillus oris DSM 4864</name>
    <dbReference type="NCBI Taxonomy" id="1423779"/>
    <lineage>
        <taxon>Bacteria</taxon>
        <taxon>Bacillati</taxon>
        <taxon>Bacillota</taxon>
        <taxon>Bacilli</taxon>
        <taxon>Lactobacillales</taxon>
        <taxon>Lactobacillaceae</taxon>
        <taxon>Limosilactobacillus</taxon>
    </lineage>
</organism>
<dbReference type="PROSITE" id="PS51779">
    <property type="entry name" value="POTRA"/>
    <property type="match status" value="1"/>
</dbReference>
<dbReference type="RefSeq" id="WP_003712694.1">
    <property type="nucleotide sequence ID" value="NZ_AZGE01000018.1"/>
</dbReference>
<dbReference type="InterPro" id="IPR026580">
    <property type="entry name" value="DivIB"/>
</dbReference>
<evidence type="ECO:0000313" key="12">
    <source>
        <dbReference type="Proteomes" id="UP000050973"/>
    </source>
</evidence>
<evidence type="ECO:0000256" key="9">
    <source>
        <dbReference type="SAM" id="MobiDB-lite"/>
    </source>
</evidence>
<keyword evidence="7 8" id="KW-0131">Cell cycle</keyword>
<keyword evidence="2 8" id="KW-1003">Cell membrane</keyword>
<evidence type="ECO:0000256" key="5">
    <source>
        <dbReference type="ARBA" id="ARBA00022989"/>
    </source>
</evidence>
<reference evidence="11 12" key="1">
    <citation type="journal article" date="2015" name="Genome Announc.">
        <title>Expanding the biotechnology potential of lactobacilli through comparative genomics of 213 strains and associated genera.</title>
        <authorList>
            <person name="Sun Z."/>
            <person name="Harris H.M."/>
            <person name="McCann A."/>
            <person name="Guo C."/>
            <person name="Argimon S."/>
            <person name="Zhang W."/>
            <person name="Yang X."/>
            <person name="Jeffery I.B."/>
            <person name="Cooney J.C."/>
            <person name="Kagawa T.F."/>
            <person name="Liu W."/>
            <person name="Song Y."/>
            <person name="Salvetti E."/>
            <person name="Wrobel A."/>
            <person name="Rasinkangas P."/>
            <person name="Parkhill J."/>
            <person name="Rea M.C."/>
            <person name="O'Sullivan O."/>
            <person name="Ritari J."/>
            <person name="Douillard F.P."/>
            <person name="Paul Ross R."/>
            <person name="Yang R."/>
            <person name="Briner A.E."/>
            <person name="Felis G.E."/>
            <person name="de Vos W.M."/>
            <person name="Barrangou R."/>
            <person name="Klaenhammer T.R."/>
            <person name="Caufield P.W."/>
            <person name="Cui Y."/>
            <person name="Zhang H."/>
            <person name="O'Toole P.W."/>
        </authorList>
    </citation>
    <scope>NUCLEOTIDE SEQUENCE [LARGE SCALE GENOMIC DNA]</scope>
    <source>
        <strain evidence="11 12">DSM 4864</strain>
    </source>
</reference>
<evidence type="ECO:0000256" key="8">
    <source>
        <dbReference type="HAMAP-Rule" id="MF_00912"/>
    </source>
</evidence>
<dbReference type="Gene3D" id="3.40.50.10960">
    <property type="match status" value="1"/>
</dbReference>